<proteinExistence type="predicted"/>
<dbReference type="Gene3D" id="2.30.110.10">
    <property type="entry name" value="Electron Transport, Fmn-binding Protein, Chain A"/>
    <property type="match status" value="1"/>
</dbReference>
<dbReference type="PANTHER" id="PTHR35176:SF6">
    <property type="entry name" value="HEME OXYGENASE HI_0854-RELATED"/>
    <property type="match status" value="1"/>
</dbReference>
<sequence length="140" mass="15496">MLNSHEAAFLDAHRVAHLATADDSGAPHLVPVCFVRIEARIYITIDQKPKLGADLKRLRNIAENPSVALTVDHYDDADWSRLGWLMVRGQAVILNGGSEHGTAQKHLCGKYPQLQNMQLAALPVIVIQMRKITSWGNLIP</sequence>
<dbReference type="PANTHER" id="PTHR35176">
    <property type="entry name" value="HEME OXYGENASE HI_0854-RELATED"/>
    <property type="match status" value="1"/>
</dbReference>
<feature type="domain" description="Pyridoxamine 5'-phosphate oxidase N-terminal" evidence="2">
    <location>
        <begin position="7"/>
        <end position="135"/>
    </location>
</feature>
<evidence type="ECO:0000313" key="3">
    <source>
        <dbReference type="EMBL" id="SVD64501.1"/>
    </source>
</evidence>
<evidence type="ECO:0000259" key="2">
    <source>
        <dbReference type="Pfam" id="PF01243"/>
    </source>
</evidence>
<organism evidence="3">
    <name type="scientific">marine metagenome</name>
    <dbReference type="NCBI Taxonomy" id="408172"/>
    <lineage>
        <taxon>unclassified sequences</taxon>
        <taxon>metagenomes</taxon>
        <taxon>ecological metagenomes</taxon>
    </lineage>
</organism>
<dbReference type="EMBL" id="UINC01163928">
    <property type="protein sequence ID" value="SVD64501.1"/>
    <property type="molecule type" value="Genomic_DNA"/>
</dbReference>
<dbReference type="InterPro" id="IPR012349">
    <property type="entry name" value="Split_barrel_FMN-bd"/>
</dbReference>
<gene>
    <name evidence="3" type="ORF">METZ01_LOCUS417355</name>
</gene>
<keyword evidence="1" id="KW-0560">Oxidoreductase</keyword>
<accession>A0A382X2Q2</accession>
<dbReference type="InterPro" id="IPR052019">
    <property type="entry name" value="F420H2_bilvrd_red/Heme_oxyg"/>
</dbReference>
<dbReference type="AlphaFoldDB" id="A0A382X2Q2"/>
<name>A0A382X2Q2_9ZZZZ</name>
<dbReference type="GO" id="GO:0070967">
    <property type="term" value="F:coenzyme F420 binding"/>
    <property type="evidence" value="ECO:0007669"/>
    <property type="project" value="TreeGrafter"/>
</dbReference>
<evidence type="ECO:0000256" key="1">
    <source>
        <dbReference type="ARBA" id="ARBA00023002"/>
    </source>
</evidence>
<dbReference type="Pfam" id="PF01243">
    <property type="entry name" value="PNPOx_N"/>
    <property type="match status" value="1"/>
</dbReference>
<reference evidence="3" key="1">
    <citation type="submission" date="2018-05" db="EMBL/GenBank/DDBJ databases">
        <authorList>
            <person name="Lanie J.A."/>
            <person name="Ng W.-L."/>
            <person name="Kazmierczak K.M."/>
            <person name="Andrzejewski T.M."/>
            <person name="Davidsen T.M."/>
            <person name="Wayne K.J."/>
            <person name="Tettelin H."/>
            <person name="Glass J.I."/>
            <person name="Rusch D."/>
            <person name="Podicherti R."/>
            <person name="Tsui H.-C.T."/>
            <person name="Winkler M.E."/>
        </authorList>
    </citation>
    <scope>NUCLEOTIDE SEQUENCE</scope>
</reference>
<dbReference type="GO" id="GO:0016627">
    <property type="term" value="F:oxidoreductase activity, acting on the CH-CH group of donors"/>
    <property type="evidence" value="ECO:0007669"/>
    <property type="project" value="TreeGrafter"/>
</dbReference>
<dbReference type="SUPFAM" id="SSF50475">
    <property type="entry name" value="FMN-binding split barrel"/>
    <property type="match status" value="1"/>
</dbReference>
<protein>
    <recommendedName>
        <fullName evidence="2">Pyridoxamine 5'-phosphate oxidase N-terminal domain-containing protein</fullName>
    </recommendedName>
</protein>
<dbReference type="GO" id="GO:0005829">
    <property type="term" value="C:cytosol"/>
    <property type="evidence" value="ECO:0007669"/>
    <property type="project" value="TreeGrafter"/>
</dbReference>
<dbReference type="InterPro" id="IPR011576">
    <property type="entry name" value="Pyridox_Oxase_N"/>
</dbReference>
<dbReference type="InterPro" id="IPR019967">
    <property type="entry name" value="F420-dep_enz_PPOX_Rv0121"/>
</dbReference>
<dbReference type="NCBIfam" id="TIGR03668">
    <property type="entry name" value="Rv0121_F420"/>
    <property type="match status" value="1"/>
</dbReference>